<dbReference type="AlphaFoldDB" id="A0A8S3WMC0"/>
<evidence type="ECO:0000256" key="1">
    <source>
        <dbReference type="SAM" id="MobiDB-lite"/>
    </source>
</evidence>
<feature type="compositionally biased region" description="Low complexity" evidence="1">
    <location>
        <begin position="126"/>
        <end position="166"/>
    </location>
</feature>
<dbReference type="OrthoDB" id="7492073at2759"/>
<proteinExistence type="predicted"/>
<evidence type="ECO:0000313" key="3">
    <source>
        <dbReference type="Proteomes" id="UP000691718"/>
    </source>
</evidence>
<dbReference type="Proteomes" id="UP000691718">
    <property type="component" value="Unassembled WGS sequence"/>
</dbReference>
<name>A0A8S3WMC0_PARAO</name>
<protein>
    <submittedName>
        <fullName evidence="2">(apollo) hypothetical protein</fullName>
    </submittedName>
</protein>
<feature type="compositionally biased region" description="Basic residues" evidence="1">
    <location>
        <begin position="176"/>
        <end position="185"/>
    </location>
</feature>
<gene>
    <name evidence="2" type="ORF">PAPOLLO_LOCUS7435</name>
</gene>
<evidence type="ECO:0000313" key="2">
    <source>
        <dbReference type="EMBL" id="CAG4965613.1"/>
    </source>
</evidence>
<organism evidence="2 3">
    <name type="scientific">Parnassius apollo</name>
    <name type="common">Apollo butterfly</name>
    <name type="synonym">Papilio apollo</name>
    <dbReference type="NCBI Taxonomy" id="110799"/>
    <lineage>
        <taxon>Eukaryota</taxon>
        <taxon>Metazoa</taxon>
        <taxon>Ecdysozoa</taxon>
        <taxon>Arthropoda</taxon>
        <taxon>Hexapoda</taxon>
        <taxon>Insecta</taxon>
        <taxon>Pterygota</taxon>
        <taxon>Neoptera</taxon>
        <taxon>Endopterygota</taxon>
        <taxon>Lepidoptera</taxon>
        <taxon>Glossata</taxon>
        <taxon>Ditrysia</taxon>
        <taxon>Papilionoidea</taxon>
        <taxon>Papilionidae</taxon>
        <taxon>Parnassiinae</taxon>
        <taxon>Parnassini</taxon>
        <taxon>Parnassius</taxon>
        <taxon>Parnassius</taxon>
    </lineage>
</organism>
<sequence length="185" mass="20357">MATVAEIKLAAYLAEHNIDFNAADHLGYYVTHVNHQDYQSTQTLRWLYVTVRMVTPFALQANSKQQTTGVIPRAKHVGRLYGPHGTKVRKRWLCRLRGRGAGWSRLTILPSRPSSERLSGRGGTRASPPSTPSTSSSTASERAHIRAATAPCRAPASPRARSATVPHARYGPPRGRYSRLAHGTH</sequence>
<keyword evidence="3" id="KW-1185">Reference proteome</keyword>
<dbReference type="EMBL" id="CAJQZP010000518">
    <property type="protein sequence ID" value="CAG4965613.1"/>
    <property type="molecule type" value="Genomic_DNA"/>
</dbReference>
<feature type="region of interest" description="Disordered" evidence="1">
    <location>
        <begin position="106"/>
        <end position="185"/>
    </location>
</feature>
<accession>A0A8S3WMC0</accession>
<comment type="caution">
    <text evidence="2">The sequence shown here is derived from an EMBL/GenBank/DDBJ whole genome shotgun (WGS) entry which is preliminary data.</text>
</comment>
<reference evidence="2" key="1">
    <citation type="submission" date="2021-04" db="EMBL/GenBank/DDBJ databases">
        <authorList>
            <person name="Tunstrom K."/>
        </authorList>
    </citation>
    <scope>NUCLEOTIDE SEQUENCE</scope>
</reference>